<dbReference type="InParanoid" id="A0A066VM83"/>
<feature type="region of interest" description="Disordered" evidence="1">
    <location>
        <begin position="1"/>
        <end position="39"/>
    </location>
</feature>
<protein>
    <submittedName>
        <fullName evidence="2">Uncharacterized protein</fullName>
    </submittedName>
</protein>
<comment type="caution">
    <text evidence="2">The sequence shown here is derived from an EMBL/GenBank/DDBJ whole genome shotgun (WGS) entry which is preliminary data.</text>
</comment>
<dbReference type="RefSeq" id="XP_013241177.1">
    <property type="nucleotide sequence ID" value="XM_013385723.1"/>
</dbReference>
<accession>A0A066VM83</accession>
<evidence type="ECO:0000313" key="3">
    <source>
        <dbReference type="Proteomes" id="UP000027361"/>
    </source>
</evidence>
<name>A0A066VM83_TILAU</name>
<dbReference type="AlphaFoldDB" id="A0A066VM83"/>
<organism evidence="2 3">
    <name type="scientific">Tilletiaria anomala (strain ATCC 24038 / CBS 436.72 / UBC 951)</name>
    <dbReference type="NCBI Taxonomy" id="1037660"/>
    <lineage>
        <taxon>Eukaryota</taxon>
        <taxon>Fungi</taxon>
        <taxon>Dikarya</taxon>
        <taxon>Basidiomycota</taxon>
        <taxon>Ustilaginomycotina</taxon>
        <taxon>Exobasidiomycetes</taxon>
        <taxon>Georgefischeriales</taxon>
        <taxon>Tilletiariaceae</taxon>
        <taxon>Tilletiaria</taxon>
    </lineage>
</organism>
<keyword evidence="3" id="KW-1185">Reference proteome</keyword>
<reference evidence="2 3" key="1">
    <citation type="submission" date="2014-05" db="EMBL/GenBank/DDBJ databases">
        <title>Draft genome sequence of a rare smut relative, Tilletiaria anomala UBC 951.</title>
        <authorList>
            <consortium name="DOE Joint Genome Institute"/>
            <person name="Toome M."/>
            <person name="Kuo A."/>
            <person name="Henrissat B."/>
            <person name="Lipzen A."/>
            <person name="Tritt A."/>
            <person name="Yoshinaga Y."/>
            <person name="Zane M."/>
            <person name="Barry K."/>
            <person name="Grigoriev I.V."/>
            <person name="Spatafora J.W."/>
            <person name="Aimea M.C."/>
        </authorList>
    </citation>
    <scope>NUCLEOTIDE SEQUENCE [LARGE SCALE GENOMIC DNA]</scope>
    <source>
        <strain evidence="2 3">UBC 951</strain>
    </source>
</reference>
<evidence type="ECO:0000256" key="1">
    <source>
        <dbReference type="SAM" id="MobiDB-lite"/>
    </source>
</evidence>
<sequence length="257" mass="27182">MPAATPAPRAVTHEVGRLSAQRRVPQQQKHSPQAQHISARVQVTELPKFEWYSDEAEDQVDASPAPTPAFIAGRDDQPSVPLSQLGSPTFPPQYPSCRKCQKSYSSISSCMEASSVFANATSIFNNPLNYIAVIKCACTDTFQAVYPQCVDCFQHTDQCWWLGTDPKGTGAPQLVTNIRQICGFGSALLGGVAGANGMNHSHNVSIVPTYTDVSTTAAGYIDQSAGSIFGAAASLQAGSASVVALLSTAAAGIFLLW</sequence>
<dbReference type="OrthoDB" id="3361196at2759"/>
<dbReference type="Proteomes" id="UP000027361">
    <property type="component" value="Unassembled WGS sequence"/>
</dbReference>
<feature type="compositionally biased region" description="Polar residues" evidence="1">
    <location>
        <begin position="24"/>
        <end position="36"/>
    </location>
</feature>
<dbReference type="EMBL" id="JMSN01000099">
    <property type="protein sequence ID" value="KDN39844.1"/>
    <property type="molecule type" value="Genomic_DNA"/>
</dbReference>
<evidence type="ECO:0000313" key="2">
    <source>
        <dbReference type="EMBL" id="KDN39844.1"/>
    </source>
</evidence>
<dbReference type="GeneID" id="25266150"/>
<gene>
    <name evidence="2" type="ORF">K437DRAFT_270171</name>
</gene>
<dbReference type="HOGENOM" id="CLU_1082534_0_0_1"/>
<proteinExistence type="predicted"/>